<sequence length="81" mass="9076">MRSKSRLLQPLSSLSLLLKNLQLLPFEFLSLIYVLINLFSHHILLGLGSIFVHPLHTDNATSTGTRSSIAHILVELDITKK</sequence>
<evidence type="ECO:0000256" key="1">
    <source>
        <dbReference type="SAM" id="Phobius"/>
    </source>
</evidence>
<organism evidence="2 3">
    <name type="scientific">Dendrobium chrysotoxum</name>
    <name type="common">Orchid</name>
    <dbReference type="NCBI Taxonomy" id="161865"/>
    <lineage>
        <taxon>Eukaryota</taxon>
        <taxon>Viridiplantae</taxon>
        <taxon>Streptophyta</taxon>
        <taxon>Embryophyta</taxon>
        <taxon>Tracheophyta</taxon>
        <taxon>Spermatophyta</taxon>
        <taxon>Magnoliopsida</taxon>
        <taxon>Liliopsida</taxon>
        <taxon>Asparagales</taxon>
        <taxon>Orchidaceae</taxon>
        <taxon>Epidendroideae</taxon>
        <taxon>Malaxideae</taxon>
        <taxon>Dendrobiinae</taxon>
        <taxon>Dendrobium</taxon>
    </lineage>
</organism>
<evidence type="ECO:0000313" key="2">
    <source>
        <dbReference type="EMBL" id="KAH0449880.1"/>
    </source>
</evidence>
<dbReference type="Proteomes" id="UP000775213">
    <property type="component" value="Unassembled WGS sequence"/>
</dbReference>
<proteinExistence type="predicted"/>
<keyword evidence="1" id="KW-0472">Membrane</keyword>
<evidence type="ECO:0000313" key="3">
    <source>
        <dbReference type="Proteomes" id="UP000775213"/>
    </source>
</evidence>
<keyword evidence="1" id="KW-0812">Transmembrane</keyword>
<keyword evidence="1" id="KW-1133">Transmembrane helix</keyword>
<keyword evidence="3" id="KW-1185">Reference proteome</keyword>
<protein>
    <submittedName>
        <fullName evidence="2">Uncharacterized protein</fullName>
    </submittedName>
</protein>
<dbReference type="AlphaFoldDB" id="A0AAV7FKK4"/>
<dbReference type="EMBL" id="JAGFBR010000018">
    <property type="protein sequence ID" value="KAH0449880.1"/>
    <property type="molecule type" value="Genomic_DNA"/>
</dbReference>
<accession>A0AAV7FKK4</accession>
<reference evidence="2 3" key="1">
    <citation type="journal article" date="2021" name="Hortic Res">
        <title>Chromosome-scale assembly of the Dendrobium chrysotoxum genome enhances the understanding of orchid evolution.</title>
        <authorList>
            <person name="Zhang Y."/>
            <person name="Zhang G.Q."/>
            <person name="Zhang D."/>
            <person name="Liu X.D."/>
            <person name="Xu X.Y."/>
            <person name="Sun W.H."/>
            <person name="Yu X."/>
            <person name="Zhu X."/>
            <person name="Wang Z.W."/>
            <person name="Zhao X."/>
            <person name="Zhong W.Y."/>
            <person name="Chen H."/>
            <person name="Yin W.L."/>
            <person name="Huang T."/>
            <person name="Niu S.C."/>
            <person name="Liu Z.J."/>
        </authorList>
    </citation>
    <scope>NUCLEOTIDE SEQUENCE [LARGE SCALE GENOMIC DNA]</scope>
    <source>
        <strain evidence="2">Lindl</strain>
    </source>
</reference>
<feature type="transmembrane region" description="Helical" evidence="1">
    <location>
        <begin position="33"/>
        <end position="52"/>
    </location>
</feature>
<comment type="caution">
    <text evidence="2">The sequence shown here is derived from an EMBL/GenBank/DDBJ whole genome shotgun (WGS) entry which is preliminary data.</text>
</comment>
<name>A0AAV7FKK4_DENCH</name>
<gene>
    <name evidence="2" type="ORF">IEQ34_020572</name>
</gene>